<proteinExistence type="predicted"/>
<reference evidence="3 4" key="1">
    <citation type="journal article" date="2015" name="Nature">
        <title>rRNA introns, odd ribosomes, and small enigmatic genomes across a large radiation of phyla.</title>
        <authorList>
            <person name="Brown C.T."/>
            <person name="Hug L.A."/>
            <person name="Thomas B.C."/>
            <person name="Sharon I."/>
            <person name="Castelle C.J."/>
            <person name="Singh A."/>
            <person name="Wilkins M.J."/>
            <person name="Williams K.H."/>
            <person name="Banfield J.F."/>
        </authorList>
    </citation>
    <scope>NUCLEOTIDE SEQUENCE [LARGE SCALE GENOMIC DNA]</scope>
</reference>
<protein>
    <submittedName>
        <fullName evidence="3">PEGA domain protein</fullName>
    </submittedName>
</protein>
<dbReference type="Pfam" id="PF08239">
    <property type="entry name" value="SH3_3"/>
    <property type="match status" value="1"/>
</dbReference>
<evidence type="ECO:0000259" key="2">
    <source>
        <dbReference type="PROSITE" id="PS51781"/>
    </source>
</evidence>
<accession>A0A0G1Q1K9</accession>
<name>A0A0G1Q1K9_9BACT</name>
<dbReference type="Pfam" id="PF08308">
    <property type="entry name" value="PEGA"/>
    <property type="match status" value="1"/>
</dbReference>
<dbReference type="AlphaFoldDB" id="A0A0G1Q1K9"/>
<keyword evidence="1" id="KW-1133">Transmembrane helix</keyword>
<dbReference type="InterPro" id="IPR013229">
    <property type="entry name" value="PEGA"/>
</dbReference>
<dbReference type="Gene3D" id="2.30.30.40">
    <property type="entry name" value="SH3 Domains"/>
    <property type="match status" value="1"/>
</dbReference>
<dbReference type="Proteomes" id="UP000034264">
    <property type="component" value="Unassembled WGS sequence"/>
</dbReference>
<keyword evidence="1" id="KW-0472">Membrane</keyword>
<dbReference type="PROSITE" id="PS51781">
    <property type="entry name" value="SH3B"/>
    <property type="match status" value="1"/>
</dbReference>
<evidence type="ECO:0000313" key="3">
    <source>
        <dbReference type="EMBL" id="KKU02550.1"/>
    </source>
</evidence>
<comment type="caution">
    <text evidence="3">The sequence shown here is derived from an EMBL/GenBank/DDBJ whole genome shotgun (WGS) entry which is preliminary data.</text>
</comment>
<gene>
    <name evidence="3" type="ORF">UX05_C0011G0016</name>
</gene>
<evidence type="ECO:0000256" key="1">
    <source>
        <dbReference type="SAM" id="Phobius"/>
    </source>
</evidence>
<evidence type="ECO:0000313" key="4">
    <source>
        <dbReference type="Proteomes" id="UP000034264"/>
    </source>
</evidence>
<sequence>MGKKIVAIILILAGAGAIGFGVFSYFQGRKPNAGLRVESTPTSSVYVDNVQLGQAPLEKIFKPGEVTIKLIPTSTSLFLTSYQTKVRLTSNTYTVVKRDFGDSDPASSGEVVNLEPQSGKVASLAVVTSSPDSASVTLDGQPQGFSPLLIPSVPAGDHQIGITAPGFTPRTVSAIAVLGYKLNVNVKLASLPALSPTPEATPSAILEKPYVEIKDTPTGFLRVRQTASTGAKEIGRIQPGDKYPLLDKITGWYLIKVDLEATTSGWISAQYADKFE</sequence>
<dbReference type="EMBL" id="LCKS01000011">
    <property type="protein sequence ID" value="KKU02550.1"/>
    <property type="molecule type" value="Genomic_DNA"/>
</dbReference>
<keyword evidence="1" id="KW-0812">Transmembrane</keyword>
<feature type="transmembrane region" description="Helical" evidence="1">
    <location>
        <begin position="6"/>
        <end position="26"/>
    </location>
</feature>
<feature type="domain" description="SH3b" evidence="2">
    <location>
        <begin position="208"/>
        <end position="276"/>
    </location>
</feature>
<dbReference type="InterPro" id="IPR003646">
    <property type="entry name" value="SH3-like_bac-type"/>
</dbReference>
<organism evidence="3 4">
    <name type="scientific">Candidatus Amesbacteria bacterium GW2011_GWC2_45_19</name>
    <dbReference type="NCBI Taxonomy" id="1618366"/>
    <lineage>
        <taxon>Bacteria</taxon>
        <taxon>Candidatus Amesiibacteriota</taxon>
    </lineage>
</organism>